<dbReference type="PANTHER" id="PTHR40074:SF2">
    <property type="entry name" value="O-ACETYLTRANSFERASE WECH"/>
    <property type="match status" value="1"/>
</dbReference>
<feature type="transmembrane region" description="Helical" evidence="7">
    <location>
        <begin position="53"/>
        <end position="71"/>
    </location>
</feature>
<name>A0A9D2S6F8_9FIRM</name>
<dbReference type="AlphaFoldDB" id="A0A9D2S6F8"/>
<evidence type="ECO:0000256" key="2">
    <source>
        <dbReference type="ARBA" id="ARBA00007400"/>
    </source>
</evidence>
<feature type="transmembrane region" description="Helical" evidence="7">
    <location>
        <begin position="160"/>
        <end position="178"/>
    </location>
</feature>
<evidence type="ECO:0000256" key="1">
    <source>
        <dbReference type="ARBA" id="ARBA00004651"/>
    </source>
</evidence>
<feature type="domain" description="Acyltransferase 3" evidence="8">
    <location>
        <begin position="11"/>
        <end position="333"/>
    </location>
</feature>
<dbReference type="EMBL" id="DWYC01000087">
    <property type="protein sequence ID" value="HJB57824.1"/>
    <property type="molecule type" value="Genomic_DNA"/>
</dbReference>
<keyword evidence="5 7" id="KW-1133">Transmembrane helix</keyword>
<evidence type="ECO:0000259" key="8">
    <source>
        <dbReference type="Pfam" id="PF01757"/>
    </source>
</evidence>
<sequence>MAKQRGSRLLYADRLRVAASLAVVAVHICGAWIDQAPVGSAAWNTLNVYDSLVHWCVPVFVMLSGMFLLDPERKVTGRDLLRHGLRIAVALAAWSAIYALAGVLLDGKPLGAWWGEMRNVVWGKLHYHLWFLPMLLGLYLLTPVLRAFVRGAAQGEMRWFFLLVFGAAMVLPTLLAIRPSKTVSTWMNQLDLRMVLGYGSYYILGYCLKTCRLSRRKEGLIYLLGLAGAVWTAAGTAWLSAEMGPRFTFYGYFSPNVACMASAVFLLFRRLPEGANAGRWTGPLAGITFGIYLCHDLFLMLLRHWGVSTLSFAPVLSVPVLTLGVFGCAALTAWLLSRLPVLGRYLT</sequence>
<feature type="transmembrane region" description="Helical" evidence="7">
    <location>
        <begin position="314"/>
        <end position="336"/>
    </location>
</feature>
<keyword evidence="9" id="KW-0808">Transferase</keyword>
<keyword evidence="4 7" id="KW-0812">Transmembrane</keyword>
<dbReference type="GO" id="GO:0005886">
    <property type="term" value="C:plasma membrane"/>
    <property type="evidence" value="ECO:0007669"/>
    <property type="project" value="UniProtKB-SubCell"/>
</dbReference>
<evidence type="ECO:0000256" key="3">
    <source>
        <dbReference type="ARBA" id="ARBA00022475"/>
    </source>
</evidence>
<keyword evidence="9" id="KW-0012">Acyltransferase</keyword>
<comment type="similarity">
    <text evidence="2">Belongs to the acyltransferase 3 family.</text>
</comment>
<dbReference type="PANTHER" id="PTHR40074">
    <property type="entry name" value="O-ACETYLTRANSFERASE WECH"/>
    <property type="match status" value="1"/>
</dbReference>
<feature type="transmembrane region" description="Helical" evidence="7">
    <location>
        <begin position="125"/>
        <end position="148"/>
    </location>
</feature>
<feature type="transmembrane region" description="Helical" evidence="7">
    <location>
        <begin position="190"/>
        <end position="208"/>
    </location>
</feature>
<evidence type="ECO:0000256" key="5">
    <source>
        <dbReference type="ARBA" id="ARBA00022989"/>
    </source>
</evidence>
<dbReference type="Proteomes" id="UP000824208">
    <property type="component" value="Unassembled WGS sequence"/>
</dbReference>
<protein>
    <submittedName>
        <fullName evidence="9">Acyltransferase family protein</fullName>
    </submittedName>
</protein>
<keyword evidence="6 7" id="KW-0472">Membrane</keyword>
<feature type="transmembrane region" description="Helical" evidence="7">
    <location>
        <begin position="247"/>
        <end position="268"/>
    </location>
</feature>
<dbReference type="GO" id="GO:0009246">
    <property type="term" value="P:enterobacterial common antigen biosynthetic process"/>
    <property type="evidence" value="ECO:0007669"/>
    <property type="project" value="TreeGrafter"/>
</dbReference>
<proteinExistence type="inferred from homology"/>
<dbReference type="Pfam" id="PF01757">
    <property type="entry name" value="Acyl_transf_3"/>
    <property type="match status" value="1"/>
</dbReference>
<keyword evidence="3" id="KW-1003">Cell membrane</keyword>
<evidence type="ECO:0000313" key="9">
    <source>
        <dbReference type="EMBL" id="HJB57824.1"/>
    </source>
</evidence>
<accession>A0A9D2S6F8</accession>
<feature type="transmembrane region" description="Helical" evidence="7">
    <location>
        <begin position="280"/>
        <end position="302"/>
    </location>
</feature>
<dbReference type="InterPro" id="IPR002656">
    <property type="entry name" value="Acyl_transf_3_dom"/>
</dbReference>
<comment type="subcellular location">
    <subcellularLocation>
        <location evidence="1">Cell membrane</location>
        <topology evidence="1">Multi-pass membrane protein</topology>
    </subcellularLocation>
</comment>
<evidence type="ECO:0000256" key="6">
    <source>
        <dbReference type="ARBA" id="ARBA00023136"/>
    </source>
</evidence>
<reference evidence="9" key="2">
    <citation type="submission" date="2021-04" db="EMBL/GenBank/DDBJ databases">
        <authorList>
            <person name="Gilroy R."/>
        </authorList>
    </citation>
    <scope>NUCLEOTIDE SEQUENCE</scope>
    <source>
        <strain evidence="9">CHK189-11263</strain>
    </source>
</reference>
<feature type="transmembrane region" description="Helical" evidence="7">
    <location>
        <begin position="15"/>
        <end position="33"/>
    </location>
</feature>
<reference evidence="9" key="1">
    <citation type="journal article" date="2021" name="PeerJ">
        <title>Extensive microbial diversity within the chicken gut microbiome revealed by metagenomics and culture.</title>
        <authorList>
            <person name="Gilroy R."/>
            <person name="Ravi A."/>
            <person name="Getino M."/>
            <person name="Pursley I."/>
            <person name="Horton D.L."/>
            <person name="Alikhan N.F."/>
            <person name="Baker D."/>
            <person name="Gharbi K."/>
            <person name="Hall N."/>
            <person name="Watson M."/>
            <person name="Adriaenssens E.M."/>
            <person name="Foster-Nyarko E."/>
            <person name="Jarju S."/>
            <person name="Secka A."/>
            <person name="Antonio M."/>
            <person name="Oren A."/>
            <person name="Chaudhuri R.R."/>
            <person name="La Ragione R."/>
            <person name="Hildebrand F."/>
            <person name="Pallen M.J."/>
        </authorList>
    </citation>
    <scope>NUCLEOTIDE SEQUENCE</scope>
    <source>
        <strain evidence="9">CHK189-11263</strain>
    </source>
</reference>
<evidence type="ECO:0000256" key="7">
    <source>
        <dbReference type="SAM" id="Phobius"/>
    </source>
</evidence>
<comment type="caution">
    <text evidence="9">The sequence shown here is derived from an EMBL/GenBank/DDBJ whole genome shotgun (WGS) entry which is preliminary data.</text>
</comment>
<evidence type="ECO:0000256" key="4">
    <source>
        <dbReference type="ARBA" id="ARBA00022692"/>
    </source>
</evidence>
<dbReference type="GO" id="GO:0016413">
    <property type="term" value="F:O-acetyltransferase activity"/>
    <property type="evidence" value="ECO:0007669"/>
    <property type="project" value="TreeGrafter"/>
</dbReference>
<evidence type="ECO:0000313" key="10">
    <source>
        <dbReference type="Proteomes" id="UP000824208"/>
    </source>
</evidence>
<organism evidence="9 10">
    <name type="scientific">Candidatus Flavonifractor intestinipullorum</name>
    <dbReference type="NCBI Taxonomy" id="2838587"/>
    <lineage>
        <taxon>Bacteria</taxon>
        <taxon>Bacillati</taxon>
        <taxon>Bacillota</taxon>
        <taxon>Clostridia</taxon>
        <taxon>Eubacteriales</taxon>
        <taxon>Oscillospiraceae</taxon>
        <taxon>Flavonifractor</taxon>
    </lineage>
</organism>
<gene>
    <name evidence="9" type="ORF">H9714_09765</name>
</gene>
<feature type="transmembrane region" description="Helical" evidence="7">
    <location>
        <begin position="220"/>
        <end position="241"/>
    </location>
</feature>
<feature type="transmembrane region" description="Helical" evidence="7">
    <location>
        <begin position="83"/>
        <end position="105"/>
    </location>
</feature>